<dbReference type="STRING" id="1300345.LF41_3024"/>
<dbReference type="eggNOG" id="COG4104">
    <property type="taxonomic scope" value="Bacteria"/>
</dbReference>
<dbReference type="Gene3D" id="2.60.200.60">
    <property type="match status" value="1"/>
</dbReference>
<comment type="caution">
    <text evidence="1">The sequence shown here is derived from an EMBL/GenBank/DDBJ whole genome shotgun (WGS) entry which is preliminary data.</text>
</comment>
<protein>
    <submittedName>
        <fullName evidence="1">PAAR repeat-containing protein</fullName>
    </submittedName>
</protein>
<dbReference type="InterPro" id="IPR008727">
    <property type="entry name" value="PAAR_motif"/>
</dbReference>
<proteinExistence type="predicted"/>
<gene>
    <name evidence="1" type="ORF">LF41_3024</name>
</gene>
<evidence type="ECO:0000313" key="2">
    <source>
        <dbReference type="Proteomes" id="UP000030518"/>
    </source>
</evidence>
<dbReference type="OrthoDB" id="9807902at2"/>
<evidence type="ECO:0000313" key="1">
    <source>
        <dbReference type="EMBL" id="KGQ19374.1"/>
    </source>
</evidence>
<dbReference type="Pfam" id="PF05488">
    <property type="entry name" value="PAAR_motif"/>
    <property type="match status" value="1"/>
</dbReference>
<organism evidence="1 2">
    <name type="scientific">Lysobacter dokdonensis DS-58</name>
    <dbReference type="NCBI Taxonomy" id="1300345"/>
    <lineage>
        <taxon>Bacteria</taxon>
        <taxon>Pseudomonadati</taxon>
        <taxon>Pseudomonadota</taxon>
        <taxon>Gammaproteobacteria</taxon>
        <taxon>Lysobacterales</taxon>
        <taxon>Lysobacteraceae</taxon>
        <taxon>Noviluteimonas</taxon>
    </lineage>
</organism>
<dbReference type="RefSeq" id="WP_036168357.1">
    <property type="nucleotide sequence ID" value="NZ_JRKJ01000008.1"/>
</dbReference>
<accession>A0A0A2X2A3</accession>
<dbReference type="CDD" id="cd14740">
    <property type="entry name" value="PAAR_4"/>
    <property type="match status" value="1"/>
</dbReference>
<keyword evidence="2" id="KW-1185">Reference proteome</keyword>
<name>A0A0A2X2A3_9GAMM</name>
<dbReference type="AlphaFoldDB" id="A0A0A2X2A3"/>
<dbReference type="EMBL" id="JRKJ01000008">
    <property type="protein sequence ID" value="KGQ19374.1"/>
    <property type="molecule type" value="Genomic_DNA"/>
</dbReference>
<reference evidence="1 2" key="1">
    <citation type="submission" date="2014-09" db="EMBL/GenBank/DDBJ databases">
        <title>Genome sequences of Lysobacter dokdonensis DS-58.</title>
        <authorList>
            <person name="Kim J.F."/>
            <person name="Kwak M.-J."/>
        </authorList>
    </citation>
    <scope>NUCLEOTIDE SEQUENCE [LARGE SCALE GENOMIC DNA]</scope>
    <source>
        <strain evidence="1 2">DS-58</strain>
    </source>
</reference>
<sequence length="129" mass="12744">MGPPAARQGDRIVAIDTHLIQPPGTAPPVPTPHPFSGIIDGSVSSDVKIGGAFAATVDSTATNTPPHIPIGGTFVNPPSNRATITLGSSSVTINGKAAARAGDTARTCNDPADLPVGTVVATGQVFIGG</sequence>
<dbReference type="PATRIC" id="fig|1300345.3.peg.1567"/>
<dbReference type="Proteomes" id="UP000030518">
    <property type="component" value="Unassembled WGS sequence"/>
</dbReference>